<reference evidence="4" key="1">
    <citation type="journal article" date="2019" name="Int. J. Syst. Evol. Microbiol.">
        <title>The Global Catalogue of Microorganisms (GCM) 10K type strain sequencing project: providing services to taxonomists for standard genome sequencing and annotation.</title>
        <authorList>
            <consortium name="The Broad Institute Genomics Platform"/>
            <consortium name="The Broad Institute Genome Sequencing Center for Infectious Disease"/>
            <person name="Wu L."/>
            <person name="Ma J."/>
        </authorList>
    </citation>
    <scope>NUCLEOTIDE SEQUENCE [LARGE SCALE GENOMIC DNA]</scope>
    <source>
        <strain evidence="4">KCTC 19812</strain>
    </source>
</reference>
<sequence>MRKHLNLFAAVIFIAFSAFLCESNNPSEVLLDADCFDSSKVKHDVACIALYDPVCGCDNKTYGNSCEAINSGILKFTSGECK</sequence>
<dbReference type="EMBL" id="JBHUIV010000010">
    <property type="protein sequence ID" value="MFD2200931.1"/>
    <property type="molecule type" value="Genomic_DNA"/>
</dbReference>
<dbReference type="GO" id="GO:0004867">
    <property type="term" value="F:serine-type endopeptidase inhibitor activity"/>
    <property type="evidence" value="ECO:0007669"/>
    <property type="project" value="UniProtKB-KW"/>
</dbReference>
<keyword evidence="4" id="KW-1185">Reference proteome</keyword>
<keyword evidence="1" id="KW-0732">Signal</keyword>
<keyword evidence="3" id="KW-0646">Protease inhibitor</keyword>
<dbReference type="Proteomes" id="UP001597414">
    <property type="component" value="Unassembled WGS sequence"/>
</dbReference>
<keyword evidence="3" id="KW-0722">Serine protease inhibitor</keyword>
<accession>A0ABW5B6X7</accession>
<dbReference type="InterPro" id="IPR002350">
    <property type="entry name" value="Kazal_dom"/>
</dbReference>
<dbReference type="PROSITE" id="PS51465">
    <property type="entry name" value="KAZAL_2"/>
    <property type="match status" value="1"/>
</dbReference>
<dbReference type="Pfam" id="PF00050">
    <property type="entry name" value="Kazal_1"/>
    <property type="match status" value="1"/>
</dbReference>
<feature type="domain" description="Kazal-like" evidence="2">
    <location>
        <begin position="29"/>
        <end position="82"/>
    </location>
</feature>
<name>A0ABW5B6X7_9BACT</name>
<feature type="signal peptide" evidence="1">
    <location>
        <begin position="1"/>
        <end position="20"/>
    </location>
</feature>
<organism evidence="3 4">
    <name type="scientific">Shivajiella indica</name>
    <dbReference type="NCBI Taxonomy" id="872115"/>
    <lineage>
        <taxon>Bacteria</taxon>
        <taxon>Pseudomonadati</taxon>
        <taxon>Bacteroidota</taxon>
        <taxon>Cytophagia</taxon>
        <taxon>Cytophagales</taxon>
        <taxon>Cyclobacteriaceae</taxon>
        <taxon>Shivajiella</taxon>
    </lineage>
</organism>
<feature type="chain" id="PRO_5046361935" evidence="1">
    <location>
        <begin position="21"/>
        <end position="82"/>
    </location>
</feature>
<evidence type="ECO:0000259" key="2">
    <source>
        <dbReference type="PROSITE" id="PS51465"/>
    </source>
</evidence>
<evidence type="ECO:0000313" key="4">
    <source>
        <dbReference type="Proteomes" id="UP001597414"/>
    </source>
</evidence>
<dbReference type="Gene3D" id="3.30.60.30">
    <property type="match status" value="1"/>
</dbReference>
<evidence type="ECO:0000256" key="1">
    <source>
        <dbReference type="SAM" id="SignalP"/>
    </source>
</evidence>
<gene>
    <name evidence="3" type="ORF">ACFSKV_05085</name>
</gene>
<proteinExistence type="predicted"/>
<protein>
    <submittedName>
        <fullName evidence="3">Kazal-type serine protease inhibitor</fullName>
    </submittedName>
</protein>
<dbReference type="RefSeq" id="WP_380800812.1">
    <property type="nucleotide sequence ID" value="NZ_JBHUIV010000010.1"/>
</dbReference>
<dbReference type="InterPro" id="IPR036058">
    <property type="entry name" value="Kazal_dom_sf"/>
</dbReference>
<dbReference type="SUPFAM" id="SSF100895">
    <property type="entry name" value="Kazal-type serine protease inhibitors"/>
    <property type="match status" value="1"/>
</dbReference>
<comment type="caution">
    <text evidence="3">The sequence shown here is derived from an EMBL/GenBank/DDBJ whole genome shotgun (WGS) entry which is preliminary data.</text>
</comment>
<dbReference type="CDD" id="cd00104">
    <property type="entry name" value="KAZAL_FS"/>
    <property type="match status" value="1"/>
</dbReference>
<evidence type="ECO:0000313" key="3">
    <source>
        <dbReference type="EMBL" id="MFD2200931.1"/>
    </source>
</evidence>